<dbReference type="InterPro" id="IPR015946">
    <property type="entry name" value="KH_dom-like_a/b"/>
</dbReference>
<evidence type="ECO:0000313" key="2">
    <source>
        <dbReference type="Proteomes" id="UP000266118"/>
    </source>
</evidence>
<dbReference type="OrthoDB" id="9795405at2"/>
<accession>A0A386HN21</accession>
<dbReference type="SUPFAM" id="SSF82784">
    <property type="entry name" value="OsmC-like"/>
    <property type="match status" value="1"/>
</dbReference>
<dbReference type="Proteomes" id="UP000266118">
    <property type="component" value="Chromosome"/>
</dbReference>
<dbReference type="PANTHER" id="PTHR42830">
    <property type="entry name" value="OSMOTICALLY INDUCIBLE FAMILY PROTEIN"/>
    <property type="match status" value="1"/>
</dbReference>
<reference evidence="1 2" key="1">
    <citation type="submission" date="2018-09" db="EMBL/GenBank/DDBJ databases">
        <title>Arachidicoccus sp. nov., a bacterium isolated from soil.</title>
        <authorList>
            <person name="Weon H.-Y."/>
            <person name="Kwon S.-W."/>
            <person name="Lee S.A."/>
        </authorList>
    </citation>
    <scope>NUCLEOTIDE SEQUENCE [LARGE SCALE GENOMIC DNA]</scope>
    <source>
        <strain evidence="1 2">KIS59-12</strain>
    </source>
</reference>
<dbReference type="PANTHER" id="PTHR42830:SF2">
    <property type="entry name" value="OSMC_OHR FAMILY PROTEIN"/>
    <property type="match status" value="1"/>
</dbReference>
<gene>
    <name evidence="1" type="ORF">D6B99_05655</name>
</gene>
<protein>
    <submittedName>
        <fullName evidence="1">OsmC family peroxiredoxin</fullName>
    </submittedName>
</protein>
<dbReference type="Gene3D" id="3.30.300.20">
    <property type="match status" value="1"/>
</dbReference>
<dbReference type="InterPro" id="IPR003718">
    <property type="entry name" value="OsmC/Ohr_fam"/>
</dbReference>
<dbReference type="InterPro" id="IPR036102">
    <property type="entry name" value="OsmC/Ohrsf"/>
</dbReference>
<dbReference type="AlphaFoldDB" id="A0A386HN21"/>
<name>A0A386HN21_9BACT</name>
<evidence type="ECO:0000313" key="1">
    <source>
        <dbReference type="EMBL" id="AYD47143.1"/>
    </source>
</evidence>
<organism evidence="1 2">
    <name type="scientific">Arachidicoccus soli</name>
    <dbReference type="NCBI Taxonomy" id="2341117"/>
    <lineage>
        <taxon>Bacteria</taxon>
        <taxon>Pseudomonadati</taxon>
        <taxon>Bacteroidota</taxon>
        <taxon>Chitinophagia</taxon>
        <taxon>Chitinophagales</taxon>
        <taxon>Chitinophagaceae</taxon>
        <taxon>Arachidicoccus</taxon>
    </lineage>
</organism>
<dbReference type="KEGG" id="ark:D6B99_05655"/>
<dbReference type="Pfam" id="PF02566">
    <property type="entry name" value="OsmC"/>
    <property type="match status" value="1"/>
</dbReference>
<dbReference type="InterPro" id="IPR052707">
    <property type="entry name" value="OsmC_Ohr_Peroxiredoxin"/>
</dbReference>
<dbReference type="RefSeq" id="WP_119985942.1">
    <property type="nucleotide sequence ID" value="NZ_CP032489.1"/>
</dbReference>
<sequence length="152" mass="17261">MSQEHQYQLCINWEGETRNYNAYSRSHYISAEGKPNIYCSSDVSFRGDATMYNPEEMLVASIASCHMLWYLHLCVEAKIVVIKYTDNPVGIMLEAKDGSGAFKEVILHPNVIVTEASMIDLANELHKMANKKCFIANSVNFPILHRPMCILQ</sequence>
<dbReference type="EMBL" id="CP032489">
    <property type="protein sequence ID" value="AYD47143.1"/>
    <property type="molecule type" value="Genomic_DNA"/>
</dbReference>
<proteinExistence type="predicted"/>
<keyword evidence="2" id="KW-1185">Reference proteome</keyword>